<keyword evidence="3" id="KW-1185">Reference proteome</keyword>
<dbReference type="EMBL" id="JASPKZ010001583">
    <property type="protein sequence ID" value="KAJ9597852.1"/>
    <property type="molecule type" value="Genomic_DNA"/>
</dbReference>
<dbReference type="PROSITE" id="PS51257">
    <property type="entry name" value="PROKAR_LIPOPROTEIN"/>
    <property type="match status" value="1"/>
</dbReference>
<name>A0AAD8EQ87_DIPPU</name>
<feature type="chain" id="PRO_5042031475" evidence="1">
    <location>
        <begin position="25"/>
        <end position="105"/>
    </location>
</feature>
<feature type="non-terminal residue" evidence="2">
    <location>
        <position position="1"/>
    </location>
</feature>
<evidence type="ECO:0000313" key="3">
    <source>
        <dbReference type="Proteomes" id="UP001233999"/>
    </source>
</evidence>
<organism evidence="2 3">
    <name type="scientific">Diploptera punctata</name>
    <name type="common">Pacific beetle cockroach</name>
    <dbReference type="NCBI Taxonomy" id="6984"/>
    <lineage>
        <taxon>Eukaryota</taxon>
        <taxon>Metazoa</taxon>
        <taxon>Ecdysozoa</taxon>
        <taxon>Arthropoda</taxon>
        <taxon>Hexapoda</taxon>
        <taxon>Insecta</taxon>
        <taxon>Pterygota</taxon>
        <taxon>Neoptera</taxon>
        <taxon>Polyneoptera</taxon>
        <taxon>Dictyoptera</taxon>
        <taxon>Blattodea</taxon>
        <taxon>Blaberoidea</taxon>
        <taxon>Blaberidae</taxon>
        <taxon>Diplopterinae</taxon>
        <taxon>Diploptera</taxon>
    </lineage>
</organism>
<evidence type="ECO:0000256" key="1">
    <source>
        <dbReference type="SAM" id="SignalP"/>
    </source>
</evidence>
<keyword evidence="1" id="KW-0732">Signal</keyword>
<dbReference type="Proteomes" id="UP001233999">
    <property type="component" value="Unassembled WGS sequence"/>
</dbReference>
<reference evidence="2" key="1">
    <citation type="journal article" date="2023" name="IScience">
        <title>Live-bearing cockroach genome reveals convergent evolutionary mechanisms linked to viviparity in insects and beyond.</title>
        <authorList>
            <person name="Fouks B."/>
            <person name="Harrison M.C."/>
            <person name="Mikhailova A.A."/>
            <person name="Marchal E."/>
            <person name="English S."/>
            <person name="Carruthers M."/>
            <person name="Jennings E.C."/>
            <person name="Chiamaka E.L."/>
            <person name="Frigard R.A."/>
            <person name="Pippel M."/>
            <person name="Attardo G.M."/>
            <person name="Benoit J.B."/>
            <person name="Bornberg-Bauer E."/>
            <person name="Tobe S.S."/>
        </authorList>
    </citation>
    <scope>NUCLEOTIDE SEQUENCE</scope>
    <source>
        <strain evidence="2">Stay&amp;Tobe</strain>
    </source>
</reference>
<dbReference type="AlphaFoldDB" id="A0AAD8EQ87"/>
<reference evidence="2" key="2">
    <citation type="submission" date="2023-05" db="EMBL/GenBank/DDBJ databases">
        <authorList>
            <person name="Fouks B."/>
        </authorList>
    </citation>
    <scope>NUCLEOTIDE SEQUENCE</scope>
    <source>
        <strain evidence="2">Stay&amp;Tobe</strain>
        <tissue evidence="2">Testes</tissue>
    </source>
</reference>
<feature type="signal peptide" evidence="1">
    <location>
        <begin position="1"/>
        <end position="24"/>
    </location>
</feature>
<gene>
    <name evidence="2" type="ORF">L9F63_011294</name>
</gene>
<protein>
    <submittedName>
        <fullName evidence="2">Uncharacterized protein</fullName>
    </submittedName>
</protein>
<proteinExistence type="predicted"/>
<sequence>MEKLQRVSVLSGILLACLIVSANCAAVRSGRAVAESSPSVNLSEVKICHNSIPCGWAVYIPFTRRVDYFMKNTCECPQGKVCLRSDDDLSFKNLVSNRNDKRDIL</sequence>
<evidence type="ECO:0000313" key="2">
    <source>
        <dbReference type="EMBL" id="KAJ9597852.1"/>
    </source>
</evidence>
<comment type="caution">
    <text evidence="2">The sequence shown here is derived from an EMBL/GenBank/DDBJ whole genome shotgun (WGS) entry which is preliminary data.</text>
</comment>
<accession>A0AAD8EQ87</accession>